<feature type="transmembrane region" description="Helical" evidence="9">
    <location>
        <begin position="384"/>
        <end position="405"/>
    </location>
</feature>
<evidence type="ECO:0000256" key="3">
    <source>
        <dbReference type="ARBA" id="ARBA00022692"/>
    </source>
</evidence>
<dbReference type="SUPFAM" id="SSF103473">
    <property type="entry name" value="MFS general substrate transporter"/>
    <property type="match status" value="1"/>
</dbReference>
<dbReference type="PROSITE" id="PS00216">
    <property type="entry name" value="SUGAR_TRANSPORT_1"/>
    <property type="match status" value="1"/>
</dbReference>
<evidence type="ECO:0000256" key="6">
    <source>
        <dbReference type="ARBA" id="ARBA00023180"/>
    </source>
</evidence>
<keyword evidence="6" id="KW-0325">Glycoprotein</keyword>
<evidence type="ECO:0000256" key="8">
    <source>
        <dbReference type="RuleBase" id="RU003346"/>
    </source>
</evidence>
<feature type="transmembrane region" description="Helical" evidence="9">
    <location>
        <begin position="141"/>
        <end position="161"/>
    </location>
</feature>
<dbReference type="GeneID" id="115883717"/>
<evidence type="ECO:0000259" key="10">
    <source>
        <dbReference type="PROSITE" id="PS50850"/>
    </source>
</evidence>
<organism evidence="11 12">
    <name type="scientific">Sitophilus oryzae</name>
    <name type="common">Rice weevil</name>
    <name type="synonym">Curculio oryzae</name>
    <dbReference type="NCBI Taxonomy" id="7048"/>
    <lineage>
        <taxon>Eukaryota</taxon>
        <taxon>Metazoa</taxon>
        <taxon>Ecdysozoa</taxon>
        <taxon>Arthropoda</taxon>
        <taxon>Hexapoda</taxon>
        <taxon>Insecta</taxon>
        <taxon>Pterygota</taxon>
        <taxon>Neoptera</taxon>
        <taxon>Endopterygota</taxon>
        <taxon>Coleoptera</taxon>
        <taxon>Polyphaga</taxon>
        <taxon>Cucujiformia</taxon>
        <taxon>Curculionidae</taxon>
        <taxon>Dryophthorinae</taxon>
        <taxon>Sitophilus</taxon>
    </lineage>
</organism>
<evidence type="ECO:0000256" key="5">
    <source>
        <dbReference type="ARBA" id="ARBA00023136"/>
    </source>
</evidence>
<comment type="similarity">
    <text evidence="7">Belongs to the major facilitator superfamily. Sugar transporter (TC 2.A.1.1) family. Trehalose transporter subfamily.</text>
</comment>
<dbReference type="RefSeq" id="XP_030757977.1">
    <property type="nucleotide sequence ID" value="XM_030902117.1"/>
</dbReference>
<keyword evidence="11" id="KW-1185">Reference proteome</keyword>
<dbReference type="AlphaFoldDB" id="A0A6J2Y2P0"/>
<dbReference type="PRINTS" id="PR00171">
    <property type="entry name" value="SUGRTRNSPORT"/>
</dbReference>
<feature type="transmembrane region" description="Helical" evidence="9">
    <location>
        <begin position="85"/>
        <end position="110"/>
    </location>
</feature>
<feature type="transmembrane region" description="Helical" evidence="9">
    <location>
        <begin position="290"/>
        <end position="307"/>
    </location>
</feature>
<feature type="transmembrane region" description="Helical" evidence="9">
    <location>
        <begin position="417"/>
        <end position="436"/>
    </location>
</feature>
<comment type="subcellular location">
    <subcellularLocation>
        <location evidence="1">Cell membrane</location>
        <topology evidence="1">Multi-pass membrane protein</topology>
    </subcellularLocation>
</comment>
<dbReference type="Pfam" id="PF00083">
    <property type="entry name" value="Sugar_tr"/>
    <property type="match status" value="1"/>
</dbReference>
<dbReference type="InterPro" id="IPR020846">
    <property type="entry name" value="MFS_dom"/>
</dbReference>
<dbReference type="PROSITE" id="PS00217">
    <property type="entry name" value="SUGAR_TRANSPORT_2"/>
    <property type="match status" value="1"/>
</dbReference>
<keyword evidence="2" id="KW-1003">Cell membrane</keyword>
<dbReference type="PANTHER" id="PTHR48021">
    <property type="match status" value="1"/>
</dbReference>
<evidence type="ECO:0000256" key="7">
    <source>
        <dbReference type="ARBA" id="ARBA00024348"/>
    </source>
</evidence>
<keyword evidence="8" id="KW-0813">Transport</keyword>
<sequence length="486" mass="53674">MNYIGGSRYLQYLATISGDLALVTDGMHYGWPSPSLPQLLNNTNSSLSITNSEGALMAVMPLLGAVIGAVTAAYIVDYFGRKKTILFTAIPFFIAWIMVAFASSVIYLHIARFIAGMADGVSFTAIPMYIGEIADPSVRGFLGSSCSISWILGYLLINIIGSYFNIKVTALISSSLCVIAFFTFIWMPESPYYYLMKKKTEKAKESLRRLRANADVDAEIEKINRSIQTTSKARGRFCDLFTVPSNRKAVIIVAGLRGFQQFSGTTAINFYAQEIFKQAGSEVSPKEASIIYFAVMFLMTILSSSIVDKAGRKPLLIISMSGSIFALLVEATYFYLQHKSTLDLSDFEFVPVAGLILFVIFFSCGMQSIPICLLGELFSTSVKAYALCLADVYYSVVATIASKFLQVMMDNYGIHMAFYGFTICSVLGLIFIIFVVPETKGKSLEEIQSFLKGEEYKHAVEMQTMKPKIGNEVNDNIDDALLPKYS</sequence>
<protein>
    <submittedName>
        <fullName evidence="12">Facilitated trehalose transporter Tret1-like</fullName>
    </submittedName>
</protein>
<feature type="transmembrane region" description="Helical" evidence="9">
    <location>
        <begin position="355"/>
        <end position="377"/>
    </location>
</feature>
<accession>A0A6J2Y2P0</accession>
<dbReference type="OrthoDB" id="6133115at2759"/>
<dbReference type="InterPro" id="IPR003663">
    <property type="entry name" value="Sugar/inositol_transpt"/>
</dbReference>
<gene>
    <name evidence="12" type="primary">LOC115883717</name>
</gene>
<dbReference type="KEGG" id="soy:115883717"/>
<dbReference type="InterPro" id="IPR050549">
    <property type="entry name" value="MFS_Trehalose_Transporter"/>
</dbReference>
<dbReference type="PROSITE" id="PS50850">
    <property type="entry name" value="MFS"/>
    <property type="match status" value="1"/>
</dbReference>
<keyword evidence="3 9" id="KW-0812">Transmembrane</keyword>
<keyword evidence="5 9" id="KW-0472">Membrane</keyword>
<evidence type="ECO:0000256" key="9">
    <source>
        <dbReference type="SAM" id="Phobius"/>
    </source>
</evidence>
<evidence type="ECO:0000256" key="1">
    <source>
        <dbReference type="ARBA" id="ARBA00004651"/>
    </source>
</evidence>
<dbReference type="Gene3D" id="1.20.1250.20">
    <property type="entry name" value="MFS general substrate transporter like domains"/>
    <property type="match status" value="1"/>
</dbReference>
<dbReference type="CDD" id="cd17358">
    <property type="entry name" value="MFS_GLUT6_8_Class3_like"/>
    <property type="match status" value="1"/>
</dbReference>
<dbReference type="PANTHER" id="PTHR48021:SF46">
    <property type="entry name" value="MAJOR FACILITATOR SUPERFAMILY (MFS) PROFILE DOMAIN-CONTAINING PROTEIN"/>
    <property type="match status" value="1"/>
</dbReference>
<dbReference type="InParanoid" id="A0A6J2Y2P0"/>
<feature type="transmembrane region" description="Helical" evidence="9">
    <location>
        <begin position="314"/>
        <end position="335"/>
    </location>
</feature>
<proteinExistence type="inferred from homology"/>
<feature type="transmembrane region" description="Helical" evidence="9">
    <location>
        <begin position="55"/>
        <end position="76"/>
    </location>
</feature>
<dbReference type="GO" id="GO:0005886">
    <property type="term" value="C:plasma membrane"/>
    <property type="evidence" value="ECO:0007669"/>
    <property type="project" value="UniProtKB-SubCell"/>
</dbReference>
<evidence type="ECO:0000313" key="12">
    <source>
        <dbReference type="RefSeq" id="XP_030757977.1"/>
    </source>
</evidence>
<dbReference type="Proteomes" id="UP000504635">
    <property type="component" value="Unplaced"/>
</dbReference>
<reference evidence="12" key="1">
    <citation type="submission" date="2025-08" db="UniProtKB">
        <authorList>
            <consortium name="RefSeq"/>
        </authorList>
    </citation>
    <scope>IDENTIFICATION</scope>
    <source>
        <tissue evidence="12">Gonads</tissue>
    </source>
</reference>
<dbReference type="InterPro" id="IPR005829">
    <property type="entry name" value="Sugar_transporter_CS"/>
</dbReference>
<feature type="domain" description="Major facilitator superfamily (MFS) profile" evidence="10">
    <location>
        <begin position="14"/>
        <end position="440"/>
    </location>
</feature>
<keyword evidence="4 9" id="KW-1133">Transmembrane helix</keyword>
<name>A0A6J2Y2P0_SITOR</name>
<evidence type="ECO:0000256" key="2">
    <source>
        <dbReference type="ARBA" id="ARBA00022475"/>
    </source>
</evidence>
<feature type="transmembrane region" description="Helical" evidence="9">
    <location>
        <begin position="168"/>
        <end position="187"/>
    </location>
</feature>
<dbReference type="InterPro" id="IPR044775">
    <property type="entry name" value="MFS_ERD6/Tret1-like"/>
</dbReference>
<dbReference type="InterPro" id="IPR005828">
    <property type="entry name" value="MFS_sugar_transport-like"/>
</dbReference>
<evidence type="ECO:0000313" key="11">
    <source>
        <dbReference type="Proteomes" id="UP000504635"/>
    </source>
</evidence>
<evidence type="ECO:0000256" key="4">
    <source>
        <dbReference type="ARBA" id="ARBA00022989"/>
    </source>
</evidence>
<dbReference type="GO" id="GO:0051119">
    <property type="term" value="F:sugar transmembrane transporter activity"/>
    <property type="evidence" value="ECO:0007669"/>
    <property type="project" value="InterPro"/>
</dbReference>
<dbReference type="NCBIfam" id="TIGR00879">
    <property type="entry name" value="SP"/>
    <property type="match status" value="1"/>
</dbReference>
<dbReference type="InterPro" id="IPR036259">
    <property type="entry name" value="MFS_trans_sf"/>
</dbReference>
<dbReference type="FunFam" id="1.20.1250.20:FF:000055">
    <property type="entry name" value="Facilitated trehalose transporter Tret1-2 homolog"/>
    <property type="match status" value="1"/>
</dbReference>